<comment type="similarity">
    <text evidence="1">Belongs to the aldehyde dehydrogenase family.</text>
</comment>
<accession>A0A5C5VQ78</accession>
<organism evidence="4 5">
    <name type="scientific">Thalassoglobus neptunius</name>
    <dbReference type="NCBI Taxonomy" id="1938619"/>
    <lineage>
        <taxon>Bacteria</taxon>
        <taxon>Pseudomonadati</taxon>
        <taxon>Planctomycetota</taxon>
        <taxon>Planctomycetia</taxon>
        <taxon>Planctomycetales</taxon>
        <taxon>Planctomycetaceae</taxon>
        <taxon>Thalassoglobus</taxon>
    </lineage>
</organism>
<keyword evidence="2 4" id="KW-0560">Oxidoreductase</keyword>
<evidence type="ECO:0000256" key="2">
    <source>
        <dbReference type="ARBA" id="ARBA00023002"/>
    </source>
</evidence>
<evidence type="ECO:0000256" key="1">
    <source>
        <dbReference type="ARBA" id="ARBA00009986"/>
    </source>
</evidence>
<dbReference type="PANTHER" id="PTHR42991">
    <property type="entry name" value="ALDEHYDE DEHYDROGENASE"/>
    <property type="match status" value="1"/>
</dbReference>
<dbReference type="Gene3D" id="3.40.309.10">
    <property type="entry name" value="Aldehyde Dehydrogenase, Chain A, domain 2"/>
    <property type="match status" value="1"/>
</dbReference>
<comment type="caution">
    <text evidence="4">The sequence shown here is derived from an EMBL/GenBank/DDBJ whole genome shotgun (WGS) entry which is preliminary data.</text>
</comment>
<evidence type="ECO:0000313" key="5">
    <source>
        <dbReference type="Proteomes" id="UP000317243"/>
    </source>
</evidence>
<dbReference type="CDD" id="cd07149">
    <property type="entry name" value="ALDH_y4uC"/>
    <property type="match status" value="1"/>
</dbReference>
<reference evidence="4 5" key="1">
    <citation type="submission" date="2019-02" db="EMBL/GenBank/DDBJ databases">
        <title>Deep-cultivation of Planctomycetes and their phenomic and genomic characterization uncovers novel biology.</title>
        <authorList>
            <person name="Wiegand S."/>
            <person name="Jogler M."/>
            <person name="Boedeker C."/>
            <person name="Pinto D."/>
            <person name="Vollmers J."/>
            <person name="Rivas-Marin E."/>
            <person name="Kohn T."/>
            <person name="Peeters S.H."/>
            <person name="Heuer A."/>
            <person name="Rast P."/>
            <person name="Oberbeckmann S."/>
            <person name="Bunk B."/>
            <person name="Jeske O."/>
            <person name="Meyerdierks A."/>
            <person name="Storesund J.E."/>
            <person name="Kallscheuer N."/>
            <person name="Luecker S."/>
            <person name="Lage O.M."/>
            <person name="Pohl T."/>
            <person name="Merkel B.J."/>
            <person name="Hornburger P."/>
            <person name="Mueller R.-W."/>
            <person name="Bruemmer F."/>
            <person name="Labrenz M."/>
            <person name="Spormann A.M."/>
            <person name="Op Den Camp H."/>
            <person name="Overmann J."/>
            <person name="Amann R."/>
            <person name="Jetten M.S.M."/>
            <person name="Mascher T."/>
            <person name="Medema M.H."/>
            <person name="Devos D.P."/>
            <person name="Kaster A.-K."/>
            <person name="Ovreas L."/>
            <person name="Rohde M."/>
            <person name="Galperin M.Y."/>
            <person name="Jogler C."/>
        </authorList>
    </citation>
    <scope>NUCLEOTIDE SEQUENCE [LARGE SCALE GENOMIC DNA]</scope>
    <source>
        <strain evidence="4 5">KOR42</strain>
    </source>
</reference>
<feature type="domain" description="Aldehyde dehydrogenase" evidence="3">
    <location>
        <begin position="9"/>
        <end position="466"/>
    </location>
</feature>
<dbReference type="InterPro" id="IPR015590">
    <property type="entry name" value="Aldehyde_DH_dom"/>
</dbReference>
<proteinExistence type="inferred from homology"/>
<dbReference type="InterPro" id="IPR016163">
    <property type="entry name" value="Ald_DH_C"/>
</dbReference>
<dbReference type="AlphaFoldDB" id="A0A5C5VQ78"/>
<dbReference type="FunFam" id="3.40.309.10:FF:000009">
    <property type="entry name" value="Aldehyde dehydrogenase A"/>
    <property type="match status" value="1"/>
</dbReference>
<dbReference type="Gene3D" id="3.40.605.10">
    <property type="entry name" value="Aldehyde Dehydrogenase, Chain A, domain 1"/>
    <property type="match status" value="1"/>
</dbReference>
<keyword evidence="5" id="KW-1185">Reference proteome</keyword>
<dbReference type="RefSeq" id="WP_146512382.1">
    <property type="nucleotide sequence ID" value="NZ_SIHI01000063.1"/>
</dbReference>
<dbReference type="InterPro" id="IPR016161">
    <property type="entry name" value="Ald_DH/histidinol_DH"/>
</dbReference>
<dbReference type="PANTHER" id="PTHR42991:SF1">
    <property type="entry name" value="ALDEHYDE DEHYDROGENASE"/>
    <property type="match status" value="1"/>
</dbReference>
<evidence type="ECO:0000259" key="3">
    <source>
        <dbReference type="Pfam" id="PF00171"/>
    </source>
</evidence>
<gene>
    <name evidence="4" type="primary">gabD</name>
    <name evidence="4" type="ORF">KOR42_50940</name>
</gene>
<dbReference type="EC" id="1.2.1.79" evidence="4"/>
<evidence type="ECO:0000313" key="4">
    <source>
        <dbReference type="EMBL" id="TWT39859.1"/>
    </source>
</evidence>
<name>A0A5C5VQ78_9PLAN</name>
<dbReference type="Pfam" id="PF00171">
    <property type="entry name" value="Aldedh"/>
    <property type="match status" value="1"/>
</dbReference>
<dbReference type="GO" id="GO:0036243">
    <property type="term" value="F:succinate-semialdehyde dehydrogenase (NADP+) activity"/>
    <property type="evidence" value="ECO:0007669"/>
    <property type="project" value="UniProtKB-EC"/>
</dbReference>
<dbReference type="InterPro" id="IPR051020">
    <property type="entry name" value="ALDH-related_metabolic_enz"/>
</dbReference>
<protein>
    <submittedName>
        <fullName evidence="4">Succinate-semialdehyde dehydrogenase [NADP(+)] GabD</fullName>
        <ecNumber evidence="4">1.2.1.79</ecNumber>
    </submittedName>
</protein>
<dbReference type="OrthoDB" id="4503395at2"/>
<dbReference type="SUPFAM" id="SSF53720">
    <property type="entry name" value="ALDH-like"/>
    <property type="match status" value="1"/>
</dbReference>
<dbReference type="GO" id="GO:0008911">
    <property type="term" value="F:lactaldehyde dehydrogenase (NAD+) activity"/>
    <property type="evidence" value="ECO:0007669"/>
    <property type="project" value="TreeGrafter"/>
</dbReference>
<dbReference type="FunFam" id="3.40.605.10:FF:000007">
    <property type="entry name" value="NAD/NADP-dependent betaine aldehyde dehydrogenase"/>
    <property type="match status" value="1"/>
</dbReference>
<dbReference type="InterPro" id="IPR016162">
    <property type="entry name" value="Ald_DH_N"/>
</dbReference>
<dbReference type="Proteomes" id="UP000317243">
    <property type="component" value="Unassembled WGS sequence"/>
</dbReference>
<sequence>MEFYLAGQWQDRDDRIEVINPANGEVIDTVPKASADDVETALNAAVEGAREMAKLSGYRRFEILRRTADLMVENREDLARTLSQEEGKTIHEARTEVDRARQTIELSGEEAKRLTGEVLPLDGGEGVSGKLGFTLRVPCGVVAAITPFNFPLNLVSHKVGPALAGGNSIILKPASDTPLVALKFVKLLLEAGLPERGISTLTGSGSTIGSKICSDNRVRKISFTGSQEVGEKICHAAGIKKVTMELGSNSPLIVLPDADLDKVVNAVVASGYANAGQVCISAQRLIVDESMHDELMQRLIPKIESIVAGNPLQEETQMGPMVRESDAVRVESWIQEAVSQGAKLACGGERNGAFVSPALILETKPDMKIVNDELFGPGVAVSRARDIDDAIHMANDTRYGLSAGIFTQDVDSAVRFAKEVQSGNIHINWGPMWRTDLMPYGGLKDSGLGKEGPKYAIEEMTESKTVVIHS</sequence>
<dbReference type="EMBL" id="SIHI01000063">
    <property type="protein sequence ID" value="TWT39859.1"/>
    <property type="molecule type" value="Genomic_DNA"/>
</dbReference>